<evidence type="ECO:0000313" key="2">
    <source>
        <dbReference type="EMBL" id="CAH1777038.1"/>
    </source>
</evidence>
<feature type="compositionally biased region" description="Low complexity" evidence="1">
    <location>
        <begin position="146"/>
        <end position="169"/>
    </location>
</feature>
<organism evidence="2 3">
    <name type="scientific">Owenia fusiformis</name>
    <name type="common">Polychaete worm</name>
    <dbReference type="NCBI Taxonomy" id="6347"/>
    <lineage>
        <taxon>Eukaryota</taxon>
        <taxon>Metazoa</taxon>
        <taxon>Spiralia</taxon>
        <taxon>Lophotrochozoa</taxon>
        <taxon>Annelida</taxon>
        <taxon>Polychaeta</taxon>
        <taxon>Sedentaria</taxon>
        <taxon>Canalipalpata</taxon>
        <taxon>Sabellida</taxon>
        <taxon>Oweniida</taxon>
        <taxon>Oweniidae</taxon>
        <taxon>Owenia</taxon>
    </lineage>
</organism>
<feature type="region of interest" description="Disordered" evidence="1">
    <location>
        <begin position="101"/>
        <end position="133"/>
    </location>
</feature>
<feature type="non-terminal residue" evidence="2">
    <location>
        <position position="1"/>
    </location>
</feature>
<dbReference type="InterPro" id="IPR036375">
    <property type="entry name" value="Hemopexin-like_dom_sf"/>
</dbReference>
<dbReference type="AlphaFoldDB" id="A0A8S4N6L8"/>
<dbReference type="SUPFAM" id="SSF50923">
    <property type="entry name" value="Hemopexin-like domain"/>
    <property type="match status" value="1"/>
</dbReference>
<dbReference type="Gene3D" id="2.110.10.10">
    <property type="entry name" value="Hemopexin-like domain"/>
    <property type="match status" value="1"/>
</dbReference>
<keyword evidence="3" id="KW-1185">Reference proteome</keyword>
<comment type="caution">
    <text evidence="2">The sequence shown here is derived from an EMBL/GenBank/DDBJ whole genome shotgun (WGS) entry which is preliminary data.</text>
</comment>
<name>A0A8S4N6L8_OWEFU</name>
<reference evidence="2" key="1">
    <citation type="submission" date="2022-03" db="EMBL/GenBank/DDBJ databases">
        <authorList>
            <person name="Martin C."/>
        </authorList>
    </citation>
    <scope>NUCLEOTIDE SEQUENCE</scope>
</reference>
<sequence length="403" mass="42712">ISTLETKSRIECAEKCSSLETCGFYSIHKIGVRQWNCELISNTNLAISSINTSIKYFIKLAEGINIQTTDAPTTSATTVVQTTAVPTTAVPTTVPTTAVPTTVPTTAAPTTVPTTAAPTTVPTTAAPTTVPTTAAPTTVRTTAAPTTVPTTAAPTTVPTTAAPTTTAEPTNPPLDCSAGTTVNVVSAEYISNELWIQNGNNQWYKATPNPTTGAVASWAFNLENTGYQLDIYMMMDWNMDFTYASNGDYEIHFESGAAASAKIHCSNAGWSFDGAGNKCPGSFPMSVDSFFNKGNLGIPTGVQAGTFHQDTTHNILYLFKDDWVYESRAAIGSTGISVFDLTATYHKDDATAPTNIFKGGIPYGITAAARLPNDLFGFFVGEHYYVYDLTTETLSGPTCVNQA</sequence>
<evidence type="ECO:0000256" key="1">
    <source>
        <dbReference type="SAM" id="MobiDB-lite"/>
    </source>
</evidence>
<gene>
    <name evidence="2" type="ORF">OFUS_LOCUS4150</name>
</gene>
<dbReference type="Proteomes" id="UP000749559">
    <property type="component" value="Unassembled WGS sequence"/>
</dbReference>
<evidence type="ECO:0000313" key="3">
    <source>
        <dbReference type="Proteomes" id="UP000749559"/>
    </source>
</evidence>
<accession>A0A8S4N6L8</accession>
<feature type="region of interest" description="Disordered" evidence="1">
    <location>
        <begin position="146"/>
        <end position="175"/>
    </location>
</feature>
<dbReference type="EMBL" id="CAIIXF020000002">
    <property type="protein sequence ID" value="CAH1777038.1"/>
    <property type="molecule type" value="Genomic_DNA"/>
</dbReference>
<protein>
    <submittedName>
        <fullName evidence="2">Uncharacterized protein</fullName>
    </submittedName>
</protein>
<proteinExistence type="predicted"/>